<dbReference type="Proteomes" id="UP001146468">
    <property type="component" value="Unassembled WGS sequence"/>
</dbReference>
<keyword evidence="2" id="KW-1185">Reference proteome</keyword>
<name>A0A9X3RKZ2_9CORY</name>
<dbReference type="EMBL" id="JAKMUS010000016">
    <property type="protein sequence ID" value="MCZ9294636.1"/>
    <property type="molecule type" value="Genomic_DNA"/>
</dbReference>
<protein>
    <submittedName>
        <fullName evidence="1">Uncharacterized protein</fullName>
    </submittedName>
</protein>
<reference evidence="1" key="1">
    <citation type="submission" date="2022-02" db="EMBL/GenBank/DDBJ databases">
        <title>Corynebacterium sp. from urogenital microbiome.</title>
        <authorList>
            <person name="Cappelli E.A."/>
            <person name="Ribeiro T.G."/>
            <person name="Peixe L."/>
        </authorList>
    </citation>
    <scope>NUCLEOTIDE SEQUENCE</scope>
    <source>
        <strain evidence="1">C8Ua_172</strain>
    </source>
</reference>
<evidence type="ECO:0000313" key="1">
    <source>
        <dbReference type="EMBL" id="MCZ9294636.1"/>
    </source>
</evidence>
<evidence type="ECO:0000313" key="2">
    <source>
        <dbReference type="Proteomes" id="UP001146468"/>
    </source>
</evidence>
<comment type="caution">
    <text evidence="1">The sequence shown here is derived from an EMBL/GenBank/DDBJ whole genome shotgun (WGS) entry which is preliminary data.</text>
</comment>
<dbReference type="AlphaFoldDB" id="A0A9X3RKZ2"/>
<dbReference type="RefSeq" id="WP_269966053.1">
    <property type="nucleotide sequence ID" value="NZ_JAKMUS010000016.1"/>
</dbReference>
<gene>
    <name evidence="1" type="ORF">L8U60_09090</name>
</gene>
<organism evidence="1 2">
    <name type="scientific">Corynebacterium meitnerae</name>
    <dbReference type="NCBI Taxonomy" id="2913498"/>
    <lineage>
        <taxon>Bacteria</taxon>
        <taxon>Bacillati</taxon>
        <taxon>Actinomycetota</taxon>
        <taxon>Actinomycetes</taxon>
        <taxon>Mycobacteriales</taxon>
        <taxon>Corynebacteriaceae</taxon>
        <taxon>Corynebacterium</taxon>
    </lineage>
</organism>
<sequence length="108" mass="12095">MAKDDWQKVEGQGWLSLGQFGQINPRDWGPGVDKHIFTAEHPDGGYYIMRGKEASGTYEFEFDSPFVLLGGAKGPNLEMVITPLVRGQYGVRFREWQESPGNSAWSGE</sequence>
<accession>A0A9X3RKZ2</accession>
<proteinExistence type="predicted"/>